<dbReference type="Gene3D" id="2.120.10.30">
    <property type="entry name" value="TolB, C-terminal domain"/>
    <property type="match status" value="1"/>
</dbReference>
<dbReference type="RefSeq" id="WP_284099875.1">
    <property type="nucleotide sequence ID" value="NZ_JARRAF010000005.1"/>
</dbReference>
<comment type="caution">
    <text evidence="2">The sequence shown here is derived from an EMBL/GenBank/DDBJ whole genome shotgun (WGS) entry which is preliminary data.</text>
</comment>
<dbReference type="InterPro" id="IPR011042">
    <property type="entry name" value="6-blade_b-propeller_TolB-like"/>
</dbReference>
<reference evidence="2" key="1">
    <citation type="submission" date="2023-03" db="EMBL/GenBank/DDBJ databases">
        <title>Chitinimonas shenzhenensis gen. nov., sp. nov., a novel member of family Burkholderiaceae isolated from activated sludge collected in Shen Zhen, China.</title>
        <authorList>
            <person name="Wang X."/>
        </authorList>
    </citation>
    <scope>NUCLEOTIDE SEQUENCE</scope>
    <source>
        <strain evidence="2">DQS-5</strain>
    </source>
</reference>
<sequence>MPTWAETCGGLPKLAVTTPAGYCVGVVAEGLKMPRGLSFLPDGRLAVAEMGSWVANRGRLSVLTPGAAGWQAKVVLESLDRPHGVALGPDGQLYLGEVGKISRIPLAQLDKASPRLEPTIALPPPGSRRHPLTSFTFAPDGTLYVNIGSGSDNCEAATAAERAANRCAEVEGDEAFGVVRRYKIEAGKIGAAEILATGLRNSVALGVHTSGTILQGENSRDAIHKPLKLSNDEELPHDELNVLVQGKHYGWPFCYDKKVAAPEFAKYDCSKTEAPLRLLPPHAAPLGLTWWTGEKVPAAYKGWLVVGYHGYRKYGHRLMAFPVDAKGIPKAEAIELISDWKDAKGLGAPVDVRVGPDGALYLTDDKHGQVLRFGPQ</sequence>
<dbReference type="PANTHER" id="PTHR19328">
    <property type="entry name" value="HEDGEHOG-INTERACTING PROTEIN"/>
    <property type="match status" value="1"/>
</dbReference>
<keyword evidence="3" id="KW-1185">Reference proteome</keyword>
<proteinExistence type="predicted"/>
<accession>A0ABT7DU20</accession>
<dbReference type="SUPFAM" id="SSF50952">
    <property type="entry name" value="Soluble quinoprotein glucose dehydrogenase"/>
    <property type="match status" value="1"/>
</dbReference>
<name>A0ABT7DU20_9NEIS</name>
<feature type="domain" description="Pyrroloquinoline quinone-dependent pyranose dehydrogenase beta-propeller" evidence="1">
    <location>
        <begin position="18"/>
        <end position="369"/>
    </location>
</feature>
<dbReference type="InterPro" id="IPR054539">
    <property type="entry name" value="Beta-prop_PDH"/>
</dbReference>
<dbReference type="EMBL" id="JARRAF010000005">
    <property type="protein sequence ID" value="MDK2123575.1"/>
    <property type="molecule type" value="Genomic_DNA"/>
</dbReference>
<protein>
    <submittedName>
        <fullName evidence="2">PQQ-dependent sugar dehydrogenase</fullName>
    </submittedName>
</protein>
<organism evidence="2 3">
    <name type="scientific">Parachitinimonas caeni</name>
    <dbReference type="NCBI Taxonomy" id="3031301"/>
    <lineage>
        <taxon>Bacteria</taxon>
        <taxon>Pseudomonadati</taxon>
        <taxon>Pseudomonadota</taxon>
        <taxon>Betaproteobacteria</taxon>
        <taxon>Neisseriales</taxon>
        <taxon>Chitinibacteraceae</taxon>
        <taxon>Parachitinimonas</taxon>
    </lineage>
</organism>
<dbReference type="Proteomes" id="UP001172778">
    <property type="component" value="Unassembled WGS sequence"/>
</dbReference>
<dbReference type="InterPro" id="IPR011041">
    <property type="entry name" value="Quinoprot_gluc/sorb_DH_b-prop"/>
</dbReference>
<dbReference type="Pfam" id="PF22807">
    <property type="entry name" value="TrAA12"/>
    <property type="match status" value="1"/>
</dbReference>
<evidence type="ECO:0000313" key="3">
    <source>
        <dbReference type="Proteomes" id="UP001172778"/>
    </source>
</evidence>
<evidence type="ECO:0000313" key="2">
    <source>
        <dbReference type="EMBL" id="MDK2123575.1"/>
    </source>
</evidence>
<evidence type="ECO:0000259" key="1">
    <source>
        <dbReference type="Pfam" id="PF22807"/>
    </source>
</evidence>
<dbReference type="PANTHER" id="PTHR19328:SF53">
    <property type="entry name" value="MEMBRANE PROTEIN"/>
    <property type="match status" value="1"/>
</dbReference>
<gene>
    <name evidence="2" type="ORF">PZA18_05885</name>
</gene>